<gene>
    <name evidence="11" type="ORF">PBRA_006312</name>
    <name evidence="12" type="ORF">PLBR_LOCUS2448</name>
</gene>
<evidence type="ECO:0000313" key="12">
    <source>
        <dbReference type="EMBL" id="SPQ95233.1"/>
    </source>
</evidence>
<feature type="signal peptide" evidence="9">
    <location>
        <begin position="1"/>
        <end position="25"/>
    </location>
</feature>
<dbReference type="InterPro" id="IPR021109">
    <property type="entry name" value="Peptidase_aspartic_dom_sf"/>
</dbReference>
<dbReference type="InterPro" id="IPR001969">
    <property type="entry name" value="Aspartic_peptidase_AS"/>
</dbReference>
<keyword evidence="6" id="KW-0325">Glycoprotein</keyword>
<dbReference type="PRINTS" id="PR00792">
    <property type="entry name" value="PEPSIN"/>
</dbReference>
<keyword evidence="4 8" id="KW-0378">Hydrolase</keyword>
<dbReference type="GO" id="GO:0004190">
    <property type="term" value="F:aspartic-type endopeptidase activity"/>
    <property type="evidence" value="ECO:0007669"/>
    <property type="project" value="UniProtKB-KW"/>
</dbReference>
<evidence type="ECO:0000256" key="6">
    <source>
        <dbReference type="ARBA" id="ARBA00023180"/>
    </source>
</evidence>
<dbReference type="Pfam" id="PF00026">
    <property type="entry name" value="Asp"/>
    <property type="match status" value="1"/>
</dbReference>
<evidence type="ECO:0000256" key="7">
    <source>
        <dbReference type="PIRSR" id="PIRSR601461-1"/>
    </source>
</evidence>
<reference evidence="12 14" key="2">
    <citation type="submission" date="2018-03" db="EMBL/GenBank/DDBJ databases">
        <authorList>
            <person name="Fogelqvist J."/>
        </authorList>
    </citation>
    <scope>NUCLEOTIDE SEQUENCE [LARGE SCALE GENOMIC DNA]</scope>
</reference>
<proteinExistence type="inferred from homology"/>
<dbReference type="OrthoDB" id="771136at2759"/>
<feature type="chain" id="PRO_5033717407" description="Peptidase A1 domain-containing protein" evidence="9">
    <location>
        <begin position="26"/>
        <end position="450"/>
    </location>
</feature>
<dbReference type="PANTHER" id="PTHR47966:SF51">
    <property type="entry name" value="BETA-SITE APP-CLEAVING ENZYME, ISOFORM A-RELATED"/>
    <property type="match status" value="1"/>
</dbReference>
<accession>A0A0G4IS70</accession>
<keyword evidence="12" id="KW-0496">Mitochondrion</keyword>
<dbReference type="OMA" id="KYDHDAS"/>
<evidence type="ECO:0000256" key="1">
    <source>
        <dbReference type="ARBA" id="ARBA00007447"/>
    </source>
</evidence>
<keyword evidence="2 8" id="KW-0645">Protease</keyword>
<feature type="active site" evidence="7">
    <location>
        <position position="299"/>
    </location>
</feature>
<evidence type="ECO:0000313" key="11">
    <source>
        <dbReference type="EMBL" id="CEO98198.1"/>
    </source>
</evidence>
<geneLocation type="mitochondrion" evidence="12"/>
<dbReference type="Proteomes" id="UP000039324">
    <property type="component" value="Unassembled WGS sequence"/>
</dbReference>
<evidence type="ECO:0000256" key="8">
    <source>
        <dbReference type="RuleBase" id="RU000454"/>
    </source>
</evidence>
<name>A0A0G4IS70_PLABS</name>
<keyword evidence="13" id="KW-1185">Reference proteome</keyword>
<dbReference type="FunFam" id="2.40.70.10:FF:000149">
    <property type="entry name" value="Uncharacterized protein"/>
    <property type="match status" value="1"/>
</dbReference>
<evidence type="ECO:0000256" key="9">
    <source>
        <dbReference type="SAM" id="SignalP"/>
    </source>
</evidence>
<evidence type="ECO:0000313" key="14">
    <source>
        <dbReference type="Proteomes" id="UP000290189"/>
    </source>
</evidence>
<keyword evidence="5" id="KW-1015">Disulfide bond</keyword>
<dbReference type="PROSITE" id="PS00141">
    <property type="entry name" value="ASP_PROTEASE"/>
    <property type="match status" value="2"/>
</dbReference>
<dbReference type="SUPFAM" id="SSF50630">
    <property type="entry name" value="Acid proteases"/>
    <property type="match status" value="1"/>
</dbReference>
<reference evidence="11 13" key="1">
    <citation type="submission" date="2015-02" db="EMBL/GenBank/DDBJ databases">
        <authorList>
            <person name="Chooi Y.-H."/>
        </authorList>
    </citation>
    <scope>NUCLEOTIDE SEQUENCE [LARGE SCALE GENOMIC DNA]</scope>
    <source>
        <strain evidence="11">E3</strain>
    </source>
</reference>
<evidence type="ECO:0000313" key="13">
    <source>
        <dbReference type="Proteomes" id="UP000039324"/>
    </source>
</evidence>
<dbReference type="PANTHER" id="PTHR47966">
    <property type="entry name" value="BETA-SITE APP-CLEAVING ENZYME, ISOFORM A-RELATED"/>
    <property type="match status" value="1"/>
</dbReference>
<dbReference type="InterPro" id="IPR033121">
    <property type="entry name" value="PEPTIDASE_A1"/>
</dbReference>
<dbReference type="AlphaFoldDB" id="A0A0G4IS70"/>
<evidence type="ECO:0000256" key="3">
    <source>
        <dbReference type="ARBA" id="ARBA00022750"/>
    </source>
</evidence>
<evidence type="ECO:0000256" key="4">
    <source>
        <dbReference type="ARBA" id="ARBA00022801"/>
    </source>
</evidence>
<evidence type="ECO:0000259" key="10">
    <source>
        <dbReference type="Pfam" id="PF00026"/>
    </source>
</evidence>
<organism evidence="11 13">
    <name type="scientific">Plasmodiophora brassicae</name>
    <name type="common">Clubroot disease agent</name>
    <dbReference type="NCBI Taxonomy" id="37360"/>
    <lineage>
        <taxon>Eukaryota</taxon>
        <taxon>Sar</taxon>
        <taxon>Rhizaria</taxon>
        <taxon>Endomyxa</taxon>
        <taxon>Phytomyxea</taxon>
        <taxon>Plasmodiophorida</taxon>
        <taxon>Plasmodiophoridae</taxon>
        <taxon>Plasmodiophora</taxon>
    </lineage>
</organism>
<keyword evidence="9" id="KW-0732">Signal</keyword>
<comment type="similarity">
    <text evidence="1 8">Belongs to the peptidase A1 family.</text>
</comment>
<feature type="domain" description="Peptidase A1" evidence="10">
    <location>
        <begin position="103"/>
        <end position="414"/>
    </location>
</feature>
<dbReference type="EMBL" id="OVEO01000003">
    <property type="protein sequence ID" value="SPQ95233.1"/>
    <property type="molecule type" value="Genomic_DNA"/>
</dbReference>
<dbReference type="GO" id="GO:0006508">
    <property type="term" value="P:proteolysis"/>
    <property type="evidence" value="ECO:0007669"/>
    <property type="project" value="UniProtKB-KW"/>
</dbReference>
<dbReference type="Gene3D" id="2.40.70.10">
    <property type="entry name" value="Acid Proteases"/>
    <property type="match status" value="2"/>
</dbReference>
<protein>
    <recommendedName>
        <fullName evidence="10">Peptidase A1 domain-containing protein</fullName>
    </recommendedName>
</protein>
<evidence type="ECO:0000256" key="5">
    <source>
        <dbReference type="ARBA" id="ARBA00023157"/>
    </source>
</evidence>
<evidence type="ECO:0000256" key="2">
    <source>
        <dbReference type="ARBA" id="ARBA00022670"/>
    </source>
</evidence>
<dbReference type="STRING" id="37360.A0A0G4IS70"/>
<dbReference type="InterPro" id="IPR001461">
    <property type="entry name" value="Aspartic_peptidase_A1"/>
</dbReference>
<dbReference type="EMBL" id="CDSF01000083">
    <property type="protein sequence ID" value="CEO98198.1"/>
    <property type="molecule type" value="Genomic_DNA"/>
</dbReference>
<dbReference type="Proteomes" id="UP000290189">
    <property type="component" value="Unassembled WGS sequence"/>
</dbReference>
<dbReference type="FunFam" id="2.40.70.10:FF:000002">
    <property type="entry name" value="Vacuolar aspartic proteinase"/>
    <property type="match status" value="1"/>
</dbReference>
<keyword evidence="3 8" id="KW-0064">Aspartyl protease</keyword>
<feature type="active site" evidence="7">
    <location>
        <position position="122"/>
    </location>
</feature>
<sequence length="450" mass="48306">MTMTSSRTRLAAGVVVAVLVASACADARLENLLAGIRQFFADANDAHARLDAAAPIRNDDGTIRIALHHVSKGAAGAQAYSGYDKYGVSHPPYVPLQDFMNAQYYGNVDIGTPGQTFKVIFDTGSSNLWVPSSKCPDCNHAKYDHTRSATYRANGTRFEIHYGSGSLSGFVSTDVVTWGGLQIGNVQFAEATDEPGEAFKQGKFDGILGMAFRSISVDDLDPVFQRAWEQRLIARNQFAFYLPSKPGQTGELVLGGYDRAHFKGDITWATLAKETYWVLDVDSLGPEGRPSACTTAIVDTGTSLIAGPKAEVDAFANDIGAFASPAGGTYILSCSQADSLPDFQVTVGGRKFSLSGRQYLMKVKVYGFPVCVLGLIGMDIPAPMGPLWILGDTFIRQYYTIFDVGGSRVGFATVNNDAGHSNDHDAPLSPHVYDSAYEKVLDIMAGVAVQ</sequence>